<accession>A0A4S4KJF5</accession>
<dbReference type="GO" id="GO:0005634">
    <property type="term" value="C:nucleus"/>
    <property type="evidence" value="ECO:0007669"/>
    <property type="project" value="UniProtKB-SubCell"/>
</dbReference>
<dbReference type="AlphaFoldDB" id="A0A4S4KJF5"/>
<dbReference type="SMART" id="SM00906">
    <property type="entry name" value="Fungal_trans"/>
    <property type="match status" value="1"/>
</dbReference>
<keyword evidence="2" id="KW-0479">Metal-binding</keyword>
<dbReference type="InterPro" id="IPR007219">
    <property type="entry name" value="XnlR_reg_dom"/>
</dbReference>
<gene>
    <name evidence="7" type="ORF">EW026_g3671</name>
</gene>
<comment type="subcellular location">
    <subcellularLocation>
        <location evidence="1">Nucleus</location>
    </subcellularLocation>
</comment>
<dbReference type="PANTHER" id="PTHR47338">
    <property type="entry name" value="ZN(II)2CYS6 TRANSCRIPTION FACTOR (EUROFUNG)-RELATED"/>
    <property type="match status" value="1"/>
</dbReference>
<protein>
    <recommendedName>
        <fullName evidence="6">Xylanolytic transcriptional activator regulatory domain-containing protein</fullName>
    </recommendedName>
</protein>
<dbReference type="Proteomes" id="UP000309038">
    <property type="component" value="Unassembled WGS sequence"/>
</dbReference>
<keyword evidence="8" id="KW-1185">Reference proteome</keyword>
<dbReference type="GO" id="GO:0006351">
    <property type="term" value="P:DNA-templated transcription"/>
    <property type="evidence" value="ECO:0007669"/>
    <property type="project" value="InterPro"/>
</dbReference>
<proteinExistence type="predicted"/>
<dbReference type="PANTHER" id="PTHR47338:SF29">
    <property type="entry name" value="ZN(2)-C6 FUNGAL-TYPE DOMAIN-CONTAINING PROTEIN"/>
    <property type="match status" value="1"/>
</dbReference>
<evidence type="ECO:0000256" key="3">
    <source>
        <dbReference type="ARBA" id="ARBA00023015"/>
    </source>
</evidence>
<keyword evidence="4" id="KW-0804">Transcription</keyword>
<evidence type="ECO:0000256" key="2">
    <source>
        <dbReference type="ARBA" id="ARBA00022723"/>
    </source>
</evidence>
<dbReference type="InterPro" id="IPR050815">
    <property type="entry name" value="TF_fung"/>
</dbReference>
<evidence type="ECO:0000259" key="6">
    <source>
        <dbReference type="SMART" id="SM00906"/>
    </source>
</evidence>
<dbReference type="GO" id="GO:0003677">
    <property type="term" value="F:DNA binding"/>
    <property type="evidence" value="ECO:0007669"/>
    <property type="project" value="InterPro"/>
</dbReference>
<sequence length="574" mass="64873">MLDSFSAGHSTSAEGALIPFNPINDRKTELLLMGWPMHLPEPEVTRHLVHAFFAFNMHAGRLFHGPTFLASLDLNPNDPRFPYSALLHAMCAVGSLYTADIPQPPMQRRTRYATNGQFFAVDELFPGRWRQLEQRPDSFAEQHAKYAKLAGEAALDRGEHLLECLQTQIILTWFYLCQARWSESYLSSGQALRCTVPCGINISPPFHGSGPSLMFRPEKPPSILSEAQSVIDHETRRNIFWIAYALERQQAAGNSFAMVLDDMDICQLLPLRGDQYERGLSVPVDDRQWSHDRKMLLNHPHNQIDSFILYIKSTILMSHVKNFNLRFRGRYFAGDASMYSPSSSPTSEPDRFDPRDTQAFQELDHYVTSFKGSFPAHMRNPVQDEMVDSYLYTAHCAAHLAQILLHEPHVRMSSSHDLSVGRVMKAARGILDLMYAISATSFDVSLLDHLPILCWNVCGRVLTKGLKAAVDKKDYEQSLVLQAEIAFVHSMLAKAGERMPLAYRYKQMVYEILLNTCGREYVQSLPENSYHRGGFTPPPSNASYDQTTYSAPVFAPAAYAMSTMQDGDGMARFL</sequence>
<dbReference type="GO" id="GO:0000981">
    <property type="term" value="F:DNA-binding transcription factor activity, RNA polymerase II-specific"/>
    <property type="evidence" value="ECO:0007669"/>
    <property type="project" value="InterPro"/>
</dbReference>
<evidence type="ECO:0000256" key="5">
    <source>
        <dbReference type="ARBA" id="ARBA00023242"/>
    </source>
</evidence>
<dbReference type="EMBL" id="SGPJ01000115">
    <property type="protein sequence ID" value="THG98514.1"/>
    <property type="molecule type" value="Genomic_DNA"/>
</dbReference>
<dbReference type="CDD" id="cd12148">
    <property type="entry name" value="fungal_TF_MHR"/>
    <property type="match status" value="1"/>
</dbReference>
<comment type="caution">
    <text evidence="7">The sequence shown here is derived from an EMBL/GenBank/DDBJ whole genome shotgun (WGS) entry which is preliminary data.</text>
</comment>
<evidence type="ECO:0000313" key="7">
    <source>
        <dbReference type="EMBL" id="THG98514.1"/>
    </source>
</evidence>
<name>A0A4S4KJF5_9APHY</name>
<feature type="domain" description="Xylanolytic transcriptional activator regulatory" evidence="6">
    <location>
        <begin position="184"/>
        <end position="276"/>
    </location>
</feature>
<keyword evidence="5" id="KW-0539">Nucleus</keyword>
<keyword evidence="3" id="KW-0805">Transcription regulation</keyword>
<reference evidence="7 8" key="1">
    <citation type="submission" date="2019-02" db="EMBL/GenBank/DDBJ databases">
        <title>Genome sequencing of the rare red list fungi Phlebia centrifuga.</title>
        <authorList>
            <person name="Buettner E."/>
            <person name="Kellner H."/>
        </authorList>
    </citation>
    <scope>NUCLEOTIDE SEQUENCE [LARGE SCALE GENOMIC DNA]</scope>
    <source>
        <strain evidence="7 8">DSM 108282</strain>
    </source>
</reference>
<dbReference type="Pfam" id="PF04082">
    <property type="entry name" value="Fungal_trans"/>
    <property type="match status" value="1"/>
</dbReference>
<dbReference type="GO" id="GO:0008270">
    <property type="term" value="F:zinc ion binding"/>
    <property type="evidence" value="ECO:0007669"/>
    <property type="project" value="InterPro"/>
</dbReference>
<evidence type="ECO:0000256" key="1">
    <source>
        <dbReference type="ARBA" id="ARBA00004123"/>
    </source>
</evidence>
<evidence type="ECO:0000256" key="4">
    <source>
        <dbReference type="ARBA" id="ARBA00023163"/>
    </source>
</evidence>
<organism evidence="7 8">
    <name type="scientific">Hermanssonia centrifuga</name>
    <dbReference type="NCBI Taxonomy" id="98765"/>
    <lineage>
        <taxon>Eukaryota</taxon>
        <taxon>Fungi</taxon>
        <taxon>Dikarya</taxon>
        <taxon>Basidiomycota</taxon>
        <taxon>Agaricomycotina</taxon>
        <taxon>Agaricomycetes</taxon>
        <taxon>Polyporales</taxon>
        <taxon>Meruliaceae</taxon>
        <taxon>Hermanssonia</taxon>
    </lineage>
</organism>
<evidence type="ECO:0000313" key="8">
    <source>
        <dbReference type="Proteomes" id="UP000309038"/>
    </source>
</evidence>